<feature type="non-terminal residue" evidence="1">
    <location>
        <position position="76"/>
    </location>
</feature>
<evidence type="ECO:0000313" key="1">
    <source>
        <dbReference type="EMBL" id="MBN8662143.1"/>
    </source>
</evidence>
<dbReference type="EMBL" id="JAFLCK010000031">
    <property type="protein sequence ID" value="MBN8662143.1"/>
    <property type="molecule type" value="Genomic_DNA"/>
</dbReference>
<comment type="caution">
    <text evidence="1">The sequence shown here is derived from an EMBL/GenBank/DDBJ whole genome shotgun (WGS) entry which is preliminary data.</text>
</comment>
<protein>
    <submittedName>
        <fullName evidence="1">Uncharacterized protein</fullName>
    </submittedName>
</protein>
<reference evidence="1" key="1">
    <citation type="submission" date="2021-02" db="EMBL/GenBank/DDBJ databases">
        <title>Genome-Resolved Metagenomics of a Microbial Community Performing Photosynthetic Biological Nutrient Removal.</title>
        <authorList>
            <person name="Mcdaniel E.A."/>
        </authorList>
    </citation>
    <scope>NUCLEOTIDE SEQUENCE</scope>
    <source>
        <strain evidence="1">UWPOB_OBS1</strain>
    </source>
</reference>
<dbReference type="AlphaFoldDB" id="A0A8J7TPK7"/>
<sequence>MISWFDYSAALPALLAVPSILAILLLALRYGQHFGLSLSGESSRKVWWVRQRVDRSFLCIGLRSCLDKVSKLVSEV</sequence>
<accession>A0A8J7TPK7</accession>
<evidence type="ECO:0000313" key="2">
    <source>
        <dbReference type="Proteomes" id="UP000664277"/>
    </source>
</evidence>
<dbReference type="Proteomes" id="UP000664277">
    <property type="component" value="Unassembled WGS sequence"/>
</dbReference>
<organism evidence="1 2">
    <name type="scientific">Candidatus Obscuribacter phosphatis</name>
    <dbReference type="NCBI Taxonomy" id="1906157"/>
    <lineage>
        <taxon>Bacteria</taxon>
        <taxon>Bacillati</taxon>
        <taxon>Candidatus Melainabacteria</taxon>
        <taxon>Candidatus Obscuribacterales</taxon>
        <taxon>Candidatus Obscuribacteraceae</taxon>
        <taxon>Candidatus Obscuribacter</taxon>
    </lineage>
</organism>
<name>A0A8J7TPK7_9BACT</name>
<proteinExistence type="predicted"/>
<gene>
    <name evidence="1" type="ORF">J0M35_17375</name>
</gene>